<organism evidence="1 2">
    <name type="scientific">Denticeps clupeoides</name>
    <name type="common">denticle herring</name>
    <dbReference type="NCBI Taxonomy" id="299321"/>
    <lineage>
        <taxon>Eukaryota</taxon>
        <taxon>Metazoa</taxon>
        <taxon>Chordata</taxon>
        <taxon>Craniata</taxon>
        <taxon>Vertebrata</taxon>
        <taxon>Euteleostomi</taxon>
        <taxon>Actinopterygii</taxon>
        <taxon>Neopterygii</taxon>
        <taxon>Teleostei</taxon>
        <taxon>Clupei</taxon>
        <taxon>Clupeiformes</taxon>
        <taxon>Denticipitoidei</taxon>
        <taxon>Denticipitidae</taxon>
        <taxon>Denticeps</taxon>
    </lineage>
</organism>
<evidence type="ECO:0000313" key="1">
    <source>
        <dbReference type="Ensembl" id="ENSDCDP00010019000.1"/>
    </source>
</evidence>
<accession>A0AAY4BDP4</accession>
<name>A0AAY4BDP4_9TELE</name>
<reference evidence="1 2" key="1">
    <citation type="submission" date="2020-06" db="EMBL/GenBank/DDBJ databases">
        <authorList>
            <consortium name="Wellcome Sanger Institute Data Sharing"/>
        </authorList>
    </citation>
    <scope>NUCLEOTIDE SEQUENCE [LARGE SCALE GENOMIC DNA]</scope>
</reference>
<protein>
    <submittedName>
        <fullName evidence="1">Uncharacterized protein</fullName>
    </submittedName>
</protein>
<reference evidence="1" key="2">
    <citation type="submission" date="2025-08" db="UniProtKB">
        <authorList>
            <consortium name="Ensembl"/>
        </authorList>
    </citation>
    <scope>IDENTIFICATION</scope>
</reference>
<dbReference type="Proteomes" id="UP000694580">
    <property type="component" value="Chromosome 6"/>
</dbReference>
<reference evidence="1" key="3">
    <citation type="submission" date="2025-09" db="UniProtKB">
        <authorList>
            <consortium name="Ensembl"/>
        </authorList>
    </citation>
    <scope>IDENTIFICATION</scope>
</reference>
<proteinExistence type="predicted"/>
<dbReference type="AlphaFoldDB" id="A0AAY4BDP4"/>
<keyword evidence="2" id="KW-1185">Reference proteome</keyword>
<evidence type="ECO:0000313" key="2">
    <source>
        <dbReference type="Proteomes" id="UP000694580"/>
    </source>
</evidence>
<dbReference type="Ensembl" id="ENSDCDT00010020096.1">
    <property type="protein sequence ID" value="ENSDCDP00010019000.1"/>
    <property type="gene ID" value="ENSDCDG00010008615.1"/>
</dbReference>
<sequence>MYVTITSMFTVPDLGGFPPSTAVNVSASRGRSSLSSGFSCLLKAKFSLGVRR</sequence>